<gene>
    <name evidence="2" type="ORF">HGI39_06445</name>
</gene>
<dbReference type="EMBL" id="JABAGV010000012">
    <property type="protein sequence ID" value="MBC2474355.1"/>
    <property type="molecule type" value="Genomic_DNA"/>
</dbReference>
<protein>
    <submittedName>
        <fullName evidence="2">Uncharacterized protein</fullName>
    </submittedName>
</protein>
<reference evidence="2" key="1">
    <citation type="submission" date="2020-04" db="EMBL/GenBank/DDBJ databases">
        <authorList>
            <person name="Brown S."/>
        </authorList>
    </citation>
    <scope>NUCLEOTIDE SEQUENCE</scope>
    <source>
        <strain evidence="2">DJ015</strain>
    </source>
</reference>
<keyword evidence="1" id="KW-1133">Transmembrane helix</keyword>
<dbReference type="Proteomes" id="UP001194098">
    <property type="component" value="Unassembled WGS sequence"/>
</dbReference>
<accession>A0AAW3W637</accession>
<organism evidence="2 3">
    <name type="scientific">Clostridium beijerinckii</name>
    <name type="common">Clostridium MP</name>
    <dbReference type="NCBI Taxonomy" id="1520"/>
    <lineage>
        <taxon>Bacteria</taxon>
        <taxon>Bacillati</taxon>
        <taxon>Bacillota</taxon>
        <taxon>Clostridia</taxon>
        <taxon>Eubacteriales</taxon>
        <taxon>Clostridiaceae</taxon>
        <taxon>Clostridium</taxon>
    </lineage>
</organism>
<dbReference type="RefSeq" id="WP_171780289.1">
    <property type="nucleotide sequence ID" value="NZ_JABAGV010000012.1"/>
</dbReference>
<evidence type="ECO:0000313" key="2">
    <source>
        <dbReference type="EMBL" id="MBC2474355.1"/>
    </source>
</evidence>
<dbReference type="AlphaFoldDB" id="A0AAW3W637"/>
<feature type="transmembrane region" description="Helical" evidence="1">
    <location>
        <begin position="39"/>
        <end position="61"/>
    </location>
</feature>
<reference evidence="2" key="2">
    <citation type="journal article" date="2022" name="Nat. Biotechnol.">
        <title>Carbon-negative production of acetone and isopropanol by gas fermentation at industrial pilot scale.</title>
        <authorList>
            <person name="Liew F.E."/>
            <person name="Nogle R."/>
            <person name="Abdalla T."/>
            <person name="Rasor B.J."/>
            <person name="Canter C."/>
            <person name="Jensen R.O."/>
            <person name="Wang L."/>
            <person name="Strutz J."/>
            <person name="Chirania P."/>
            <person name="De Tissera S."/>
            <person name="Mueller A.P."/>
            <person name="Ruan Z."/>
            <person name="Gao A."/>
            <person name="Tran L."/>
            <person name="Engle N.L."/>
            <person name="Bromley J.C."/>
            <person name="Daniell J."/>
            <person name="Conrado R."/>
            <person name="Tschaplinski T.J."/>
            <person name="Giannone R.J."/>
            <person name="Hettich R.L."/>
            <person name="Karim A.S."/>
            <person name="Simpson S.D."/>
            <person name="Brown S.D."/>
            <person name="Leang C."/>
            <person name="Jewett M.C."/>
            <person name="Kopke M."/>
        </authorList>
    </citation>
    <scope>NUCLEOTIDE SEQUENCE</scope>
    <source>
        <strain evidence="2">DJ015</strain>
    </source>
</reference>
<keyword evidence="1" id="KW-0812">Transmembrane</keyword>
<sequence length="62" mass="6781">MESGLMIMGIFIIITTYVEAKSDNSILSKESLKIFPNTIIAGYILGSVSIITALVFLFMAFC</sequence>
<comment type="caution">
    <text evidence="2">The sequence shown here is derived from an EMBL/GenBank/DDBJ whole genome shotgun (WGS) entry which is preliminary data.</text>
</comment>
<keyword evidence="1" id="KW-0472">Membrane</keyword>
<evidence type="ECO:0000313" key="3">
    <source>
        <dbReference type="Proteomes" id="UP001194098"/>
    </source>
</evidence>
<proteinExistence type="predicted"/>
<evidence type="ECO:0000256" key="1">
    <source>
        <dbReference type="SAM" id="Phobius"/>
    </source>
</evidence>
<name>A0AAW3W637_CLOBE</name>